<feature type="region of interest" description="Disordered" evidence="1">
    <location>
        <begin position="36"/>
        <end position="70"/>
    </location>
</feature>
<evidence type="ECO:0000256" key="1">
    <source>
        <dbReference type="SAM" id="MobiDB-lite"/>
    </source>
</evidence>
<organism evidence="2 3">
    <name type="scientific">Flavobacterium chungbukense</name>
    <dbReference type="NCBI Taxonomy" id="877464"/>
    <lineage>
        <taxon>Bacteria</taxon>
        <taxon>Pseudomonadati</taxon>
        <taxon>Bacteroidota</taxon>
        <taxon>Flavobacteriia</taxon>
        <taxon>Flavobacteriales</taxon>
        <taxon>Flavobacteriaceae</taxon>
        <taxon>Flavobacterium</taxon>
    </lineage>
</organism>
<evidence type="ECO:0000313" key="2">
    <source>
        <dbReference type="EMBL" id="GAA4135034.1"/>
    </source>
</evidence>
<comment type="caution">
    <text evidence="2">The sequence shown here is derived from an EMBL/GenBank/DDBJ whole genome shotgun (WGS) entry which is preliminary data.</text>
</comment>
<dbReference type="EMBL" id="BAABAO010000013">
    <property type="protein sequence ID" value="GAA4135034.1"/>
    <property type="molecule type" value="Genomic_DNA"/>
</dbReference>
<keyword evidence="3" id="KW-1185">Reference proteome</keyword>
<dbReference type="Proteomes" id="UP001501333">
    <property type="component" value="Unassembled WGS sequence"/>
</dbReference>
<feature type="compositionally biased region" description="Basic and acidic residues" evidence="1">
    <location>
        <begin position="60"/>
        <end position="70"/>
    </location>
</feature>
<accession>A0ABP7YEJ4</accession>
<protein>
    <submittedName>
        <fullName evidence="2">Uncharacterized protein</fullName>
    </submittedName>
</protein>
<name>A0ABP7YEJ4_9FLAO</name>
<sequence>MKNAAEKKENHNCPASRSRLFSGENNELIYIKSYNGDWGDWDEKSVNENISADPAAENSSSKDTEISDLE</sequence>
<dbReference type="RefSeq" id="WP_229350715.1">
    <property type="nucleotide sequence ID" value="NZ_BAABAO010000013.1"/>
</dbReference>
<reference evidence="3" key="1">
    <citation type="journal article" date="2019" name="Int. J. Syst. Evol. Microbiol.">
        <title>The Global Catalogue of Microorganisms (GCM) 10K type strain sequencing project: providing services to taxonomists for standard genome sequencing and annotation.</title>
        <authorList>
            <consortium name="The Broad Institute Genomics Platform"/>
            <consortium name="The Broad Institute Genome Sequencing Center for Infectious Disease"/>
            <person name="Wu L."/>
            <person name="Ma J."/>
        </authorList>
    </citation>
    <scope>NUCLEOTIDE SEQUENCE [LARGE SCALE GENOMIC DNA]</scope>
    <source>
        <strain evidence="3">JCM 17386</strain>
    </source>
</reference>
<evidence type="ECO:0000313" key="3">
    <source>
        <dbReference type="Proteomes" id="UP001501333"/>
    </source>
</evidence>
<proteinExistence type="predicted"/>
<gene>
    <name evidence="2" type="ORF">GCM10022250_30160</name>
</gene>